<comment type="caution">
    <text evidence="7">The sequence shown here is derived from an EMBL/GenBank/DDBJ whole genome shotgun (WGS) entry which is preliminary data.</text>
</comment>
<feature type="transmembrane region" description="Helical" evidence="6">
    <location>
        <begin position="75"/>
        <end position="96"/>
    </location>
</feature>
<accession>A0AAJ0B956</accession>
<protein>
    <submittedName>
        <fullName evidence="7">RTA1 like protein-domain-containing protein</fullName>
    </submittedName>
</protein>
<keyword evidence="2 6" id="KW-0812">Transmembrane</keyword>
<evidence type="ECO:0000256" key="5">
    <source>
        <dbReference type="SAM" id="MobiDB-lite"/>
    </source>
</evidence>
<reference evidence="7" key="1">
    <citation type="submission" date="2023-06" db="EMBL/GenBank/DDBJ databases">
        <title>Genome-scale phylogeny and comparative genomics of the fungal order Sordariales.</title>
        <authorList>
            <consortium name="Lawrence Berkeley National Laboratory"/>
            <person name="Hensen N."/>
            <person name="Bonometti L."/>
            <person name="Westerberg I."/>
            <person name="Brannstrom I.O."/>
            <person name="Guillou S."/>
            <person name="Cros-Aarteil S."/>
            <person name="Calhoun S."/>
            <person name="Haridas S."/>
            <person name="Kuo A."/>
            <person name="Mondo S."/>
            <person name="Pangilinan J."/>
            <person name="Riley R."/>
            <person name="Labutti K."/>
            <person name="Andreopoulos B."/>
            <person name="Lipzen A."/>
            <person name="Chen C."/>
            <person name="Yanf M."/>
            <person name="Daum C."/>
            <person name="Ng V."/>
            <person name="Clum A."/>
            <person name="Steindorff A."/>
            <person name="Ohm R."/>
            <person name="Martin F."/>
            <person name="Silar P."/>
            <person name="Natvig D."/>
            <person name="Lalanne C."/>
            <person name="Gautier V."/>
            <person name="Ament-Velasquez S.L."/>
            <person name="Kruys A."/>
            <person name="Hutchinson M.I."/>
            <person name="Powell A.J."/>
            <person name="Barry K."/>
            <person name="Miller A.N."/>
            <person name="Grigoriev I.V."/>
            <person name="Debuchy R."/>
            <person name="Gladieux P."/>
            <person name="Thoren M.H."/>
            <person name="Johannesson H."/>
        </authorList>
    </citation>
    <scope>NUCLEOTIDE SEQUENCE</scope>
    <source>
        <strain evidence="7">PSN4</strain>
    </source>
</reference>
<evidence type="ECO:0000256" key="3">
    <source>
        <dbReference type="ARBA" id="ARBA00022989"/>
    </source>
</evidence>
<name>A0AAJ0B956_9PEZI</name>
<proteinExistence type="predicted"/>
<organism evidence="7 8">
    <name type="scientific">Echria macrotheca</name>
    <dbReference type="NCBI Taxonomy" id="438768"/>
    <lineage>
        <taxon>Eukaryota</taxon>
        <taxon>Fungi</taxon>
        <taxon>Dikarya</taxon>
        <taxon>Ascomycota</taxon>
        <taxon>Pezizomycotina</taxon>
        <taxon>Sordariomycetes</taxon>
        <taxon>Sordariomycetidae</taxon>
        <taxon>Sordariales</taxon>
        <taxon>Schizotheciaceae</taxon>
        <taxon>Echria</taxon>
    </lineage>
</organism>
<dbReference type="PANTHER" id="PTHR31465:SF13">
    <property type="entry name" value="RTA1 DOMAIN PROTEIN-RELATED"/>
    <property type="match status" value="1"/>
</dbReference>
<feature type="compositionally biased region" description="Polar residues" evidence="5">
    <location>
        <begin position="323"/>
        <end position="334"/>
    </location>
</feature>
<evidence type="ECO:0000256" key="2">
    <source>
        <dbReference type="ARBA" id="ARBA00022692"/>
    </source>
</evidence>
<evidence type="ECO:0000313" key="7">
    <source>
        <dbReference type="EMBL" id="KAK1753520.1"/>
    </source>
</evidence>
<gene>
    <name evidence="7" type="ORF">QBC47DRAFT_386650</name>
</gene>
<dbReference type="EMBL" id="MU839837">
    <property type="protein sequence ID" value="KAK1753520.1"/>
    <property type="molecule type" value="Genomic_DNA"/>
</dbReference>
<feature type="transmembrane region" description="Helical" evidence="6">
    <location>
        <begin position="189"/>
        <end position="211"/>
    </location>
</feature>
<keyword evidence="4 6" id="KW-0472">Membrane</keyword>
<dbReference type="Pfam" id="PF04479">
    <property type="entry name" value="RTA1"/>
    <property type="match status" value="1"/>
</dbReference>
<evidence type="ECO:0000256" key="6">
    <source>
        <dbReference type="SAM" id="Phobius"/>
    </source>
</evidence>
<evidence type="ECO:0000256" key="1">
    <source>
        <dbReference type="ARBA" id="ARBA00004141"/>
    </source>
</evidence>
<feature type="transmembrane region" description="Helical" evidence="6">
    <location>
        <begin position="155"/>
        <end position="177"/>
    </location>
</feature>
<comment type="subcellular location">
    <subcellularLocation>
        <location evidence="1">Membrane</location>
        <topology evidence="1">Multi-pass membrane protein</topology>
    </subcellularLocation>
</comment>
<keyword evidence="3 6" id="KW-1133">Transmembrane helix</keyword>
<dbReference type="GO" id="GO:0016020">
    <property type="term" value="C:membrane"/>
    <property type="evidence" value="ECO:0007669"/>
    <property type="project" value="UniProtKB-SubCell"/>
</dbReference>
<feature type="transmembrane region" description="Helical" evidence="6">
    <location>
        <begin position="46"/>
        <end position="63"/>
    </location>
</feature>
<feature type="transmembrane region" description="Helical" evidence="6">
    <location>
        <begin position="117"/>
        <end position="135"/>
    </location>
</feature>
<evidence type="ECO:0000313" key="8">
    <source>
        <dbReference type="Proteomes" id="UP001239445"/>
    </source>
</evidence>
<keyword evidence="8" id="KW-1185">Reference proteome</keyword>
<feature type="transmembrane region" description="Helical" evidence="6">
    <location>
        <begin position="241"/>
        <end position="260"/>
    </location>
</feature>
<feature type="region of interest" description="Disordered" evidence="5">
    <location>
        <begin position="321"/>
        <end position="342"/>
    </location>
</feature>
<sequence length="342" mass="38622">MGGEYVNGSIFFYAPNKGAPVFFALAFALSGAYHAYQCVHYNSWKITGLYVFCSMLFVGGFIVRELGAFDYGDLIKYIVTICLVYAAPPLLELANYNILGRILYYVPYHSPVHPGRVITTFGFISIVVEALNGNGASLSANQSLPLWRQDLGRNLLKAALLIQVGVIGLFLLLAVTFHRRCRRAGITHAGLNNALYTLYASTALLATRTIYRVVEYWSIADFHYEEGLDPMTLSPIIRYEWFFYVFEAALMLCNNVMLNIRHPRRFLPKSTKTYLAQDGVTEIQGPGYDDKRNFFITILDPFDLYGTIRGRNKAERFWENNGFDGSNGQRQKLANENDLEAA</sequence>
<dbReference type="InterPro" id="IPR007568">
    <property type="entry name" value="RTA1"/>
</dbReference>
<dbReference type="Proteomes" id="UP001239445">
    <property type="component" value="Unassembled WGS sequence"/>
</dbReference>
<evidence type="ECO:0000256" key="4">
    <source>
        <dbReference type="ARBA" id="ARBA00023136"/>
    </source>
</evidence>
<dbReference type="PANTHER" id="PTHR31465">
    <property type="entry name" value="PROTEIN RTA1-RELATED"/>
    <property type="match status" value="1"/>
</dbReference>
<feature type="transmembrane region" description="Helical" evidence="6">
    <location>
        <begin position="20"/>
        <end position="39"/>
    </location>
</feature>
<dbReference type="AlphaFoldDB" id="A0AAJ0B956"/>